<dbReference type="InterPro" id="IPR000847">
    <property type="entry name" value="LysR_HTH_N"/>
</dbReference>
<dbReference type="PRINTS" id="PR00039">
    <property type="entry name" value="HTHLYSR"/>
</dbReference>
<dbReference type="PROSITE" id="PS50931">
    <property type="entry name" value="HTH_LYSR"/>
    <property type="match status" value="1"/>
</dbReference>
<keyword evidence="3 6" id="KW-0238">DNA-binding</keyword>
<dbReference type="InterPro" id="IPR005119">
    <property type="entry name" value="LysR_subst-bd"/>
</dbReference>
<comment type="caution">
    <text evidence="6">The sequence shown here is derived from an EMBL/GenBank/DDBJ whole genome shotgun (WGS) entry which is preliminary data.</text>
</comment>
<evidence type="ECO:0000259" key="5">
    <source>
        <dbReference type="PROSITE" id="PS50931"/>
    </source>
</evidence>
<evidence type="ECO:0000256" key="3">
    <source>
        <dbReference type="ARBA" id="ARBA00023125"/>
    </source>
</evidence>
<evidence type="ECO:0000313" key="7">
    <source>
        <dbReference type="Proteomes" id="UP000530564"/>
    </source>
</evidence>
<dbReference type="RefSeq" id="WP_183772020.1">
    <property type="nucleotide sequence ID" value="NZ_JACIDK010000002.1"/>
</dbReference>
<dbReference type="InterPro" id="IPR058163">
    <property type="entry name" value="LysR-type_TF_proteobact-type"/>
</dbReference>
<dbReference type="GO" id="GO:0006351">
    <property type="term" value="P:DNA-templated transcription"/>
    <property type="evidence" value="ECO:0007669"/>
    <property type="project" value="TreeGrafter"/>
</dbReference>
<accession>A0A840A1G7</accession>
<dbReference type="Gene3D" id="3.40.190.290">
    <property type="match status" value="1"/>
</dbReference>
<keyword evidence="4" id="KW-0804">Transcription</keyword>
<dbReference type="GO" id="GO:0043565">
    <property type="term" value="F:sequence-specific DNA binding"/>
    <property type="evidence" value="ECO:0007669"/>
    <property type="project" value="TreeGrafter"/>
</dbReference>
<dbReference type="EMBL" id="JACIDK010000002">
    <property type="protein sequence ID" value="MBB3891292.1"/>
    <property type="molecule type" value="Genomic_DNA"/>
</dbReference>
<dbReference type="Pfam" id="PF03466">
    <property type="entry name" value="LysR_substrate"/>
    <property type="match status" value="1"/>
</dbReference>
<evidence type="ECO:0000256" key="2">
    <source>
        <dbReference type="ARBA" id="ARBA00023015"/>
    </source>
</evidence>
<dbReference type="FunFam" id="1.10.10.10:FF:000001">
    <property type="entry name" value="LysR family transcriptional regulator"/>
    <property type="match status" value="1"/>
</dbReference>
<dbReference type="Pfam" id="PF00126">
    <property type="entry name" value="HTH_1"/>
    <property type="match status" value="1"/>
</dbReference>
<organism evidence="6 7">
    <name type="scientific">Phenylobacterium haematophilum</name>
    <dbReference type="NCBI Taxonomy" id="98513"/>
    <lineage>
        <taxon>Bacteria</taxon>
        <taxon>Pseudomonadati</taxon>
        <taxon>Pseudomonadota</taxon>
        <taxon>Alphaproteobacteria</taxon>
        <taxon>Caulobacterales</taxon>
        <taxon>Caulobacteraceae</taxon>
        <taxon>Phenylobacterium</taxon>
    </lineage>
</organism>
<dbReference type="Gene3D" id="1.10.10.10">
    <property type="entry name" value="Winged helix-like DNA-binding domain superfamily/Winged helix DNA-binding domain"/>
    <property type="match status" value="1"/>
</dbReference>
<feature type="domain" description="HTH lysR-type" evidence="5">
    <location>
        <begin position="5"/>
        <end position="62"/>
    </location>
</feature>
<dbReference type="GO" id="GO:0003700">
    <property type="term" value="F:DNA-binding transcription factor activity"/>
    <property type="evidence" value="ECO:0007669"/>
    <property type="project" value="InterPro"/>
</dbReference>
<keyword evidence="2" id="KW-0805">Transcription regulation</keyword>
<dbReference type="PANTHER" id="PTHR30537:SF5">
    <property type="entry name" value="HTH-TYPE TRANSCRIPTIONAL ACTIVATOR TTDR-RELATED"/>
    <property type="match status" value="1"/>
</dbReference>
<reference evidence="6 7" key="1">
    <citation type="submission" date="2020-08" db="EMBL/GenBank/DDBJ databases">
        <title>Genomic Encyclopedia of Type Strains, Phase IV (KMG-IV): sequencing the most valuable type-strain genomes for metagenomic binning, comparative biology and taxonomic classification.</title>
        <authorList>
            <person name="Goeker M."/>
        </authorList>
    </citation>
    <scope>NUCLEOTIDE SEQUENCE [LARGE SCALE GENOMIC DNA]</scope>
    <source>
        <strain evidence="6 7">DSM 21793</strain>
    </source>
</reference>
<dbReference type="InterPro" id="IPR036390">
    <property type="entry name" value="WH_DNA-bd_sf"/>
</dbReference>
<dbReference type="SUPFAM" id="SSF46785">
    <property type="entry name" value="Winged helix' DNA-binding domain"/>
    <property type="match status" value="1"/>
</dbReference>
<dbReference type="CDD" id="cd08422">
    <property type="entry name" value="PBP2_CrgA_like"/>
    <property type="match status" value="1"/>
</dbReference>
<dbReference type="Proteomes" id="UP000530564">
    <property type="component" value="Unassembled WGS sequence"/>
</dbReference>
<protein>
    <submittedName>
        <fullName evidence="6">DNA-binding transcriptional LysR family regulator</fullName>
    </submittedName>
</protein>
<dbReference type="PANTHER" id="PTHR30537">
    <property type="entry name" value="HTH-TYPE TRANSCRIPTIONAL REGULATOR"/>
    <property type="match status" value="1"/>
</dbReference>
<sequence>MSKLPDFEAWAIFARVAETGSFARAADELELSKATVSKAVSRLEARLGASLFHRTSRRLSLTESGRNALERANRILAEGEAVEAETAAQSVIPRGVVRLAAPVSFGLLHMADILPDFLARYPEVTLDVNLADHKVDLVAEGYDLAVRIAQLQDSSLLARKLCDMRVMLVGSPHYFEAFGKPQHPRDLLQHRCFTYANVETPDLWRFANAAGEEQSVTVSGPMRVNSSESLSPSLRAGLGVALQPEFICWRDLQDGTLETAMCDWRPPNPALHIVSPPGRLRPVRVKVLMDFLAERLAAAPWQTGF</sequence>
<evidence type="ECO:0000256" key="1">
    <source>
        <dbReference type="ARBA" id="ARBA00009437"/>
    </source>
</evidence>
<dbReference type="AlphaFoldDB" id="A0A840A1G7"/>
<name>A0A840A1G7_9CAUL</name>
<gene>
    <name evidence="6" type="ORF">GGQ61_002009</name>
</gene>
<evidence type="ECO:0000313" key="6">
    <source>
        <dbReference type="EMBL" id="MBB3891292.1"/>
    </source>
</evidence>
<dbReference type="InterPro" id="IPR036388">
    <property type="entry name" value="WH-like_DNA-bd_sf"/>
</dbReference>
<keyword evidence="7" id="KW-1185">Reference proteome</keyword>
<comment type="similarity">
    <text evidence="1">Belongs to the LysR transcriptional regulatory family.</text>
</comment>
<dbReference type="SUPFAM" id="SSF53850">
    <property type="entry name" value="Periplasmic binding protein-like II"/>
    <property type="match status" value="1"/>
</dbReference>
<proteinExistence type="inferred from homology"/>
<evidence type="ECO:0000256" key="4">
    <source>
        <dbReference type="ARBA" id="ARBA00023163"/>
    </source>
</evidence>